<name>A0ACB8BQ57_9AGAM</name>
<dbReference type="EMBL" id="MU266373">
    <property type="protein sequence ID" value="KAH7927013.1"/>
    <property type="molecule type" value="Genomic_DNA"/>
</dbReference>
<accession>A0ACB8BQ57</accession>
<sequence>MRCGRRLQPFPNAAADNSALFDSINGLFESTAIIAGPRMVISLWAEEPRTREGTMKQELSTIQFDARQLTSQSVNWRRRVRSRGGL</sequence>
<protein>
    <submittedName>
        <fullName evidence="1">Uncharacterized protein</fullName>
    </submittedName>
</protein>
<comment type="caution">
    <text evidence="1">The sequence shown here is derived from an EMBL/GenBank/DDBJ whole genome shotgun (WGS) entry which is preliminary data.</text>
</comment>
<keyword evidence="2" id="KW-1185">Reference proteome</keyword>
<reference evidence="1" key="1">
    <citation type="journal article" date="2021" name="New Phytol.">
        <title>Evolutionary innovations through gain and loss of genes in the ectomycorrhizal Boletales.</title>
        <authorList>
            <person name="Wu G."/>
            <person name="Miyauchi S."/>
            <person name="Morin E."/>
            <person name="Kuo A."/>
            <person name="Drula E."/>
            <person name="Varga T."/>
            <person name="Kohler A."/>
            <person name="Feng B."/>
            <person name="Cao Y."/>
            <person name="Lipzen A."/>
            <person name="Daum C."/>
            <person name="Hundley H."/>
            <person name="Pangilinan J."/>
            <person name="Johnson J."/>
            <person name="Barry K."/>
            <person name="LaButti K."/>
            <person name="Ng V."/>
            <person name="Ahrendt S."/>
            <person name="Min B."/>
            <person name="Choi I.G."/>
            <person name="Park H."/>
            <person name="Plett J.M."/>
            <person name="Magnuson J."/>
            <person name="Spatafora J.W."/>
            <person name="Nagy L.G."/>
            <person name="Henrissat B."/>
            <person name="Grigoriev I.V."/>
            <person name="Yang Z.L."/>
            <person name="Xu J."/>
            <person name="Martin F.M."/>
        </authorList>
    </citation>
    <scope>NUCLEOTIDE SEQUENCE</scope>
    <source>
        <strain evidence="1">KUC20120723A-06</strain>
    </source>
</reference>
<dbReference type="Proteomes" id="UP000790709">
    <property type="component" value="Unassembled WGS sequence"/>
</dbReference>
<evidence type="ECO:0000313" key="2">
    <source>
        <dbReference type="Proteomes" id="UP000790709"/>
    </source>
</evidence>
<evidence type="ECO:0000313" key="1">
    <source>
        <dbReference type="EMBL" id="KAH7927013.1"/>
    </source>
</evidence>
<gene>
    <name evidence="1" type="ORF">BV22DRAFT_309634</name>
</gene>
<organism evidence="1 2">
    <name type="scientific">Leucogyrophana mollusca</name>
    <dbReference type="NCBI Taxonomy" id="85980"/>
    <lineage>
        <taxon>Eukaryota</taxon>
        <taxon>Fungi</taxon>
        <taxon>Dikarya</taxon>
        <taxon>Basidiomycota</taxon>
        <taxon>Agaricomycotina</taxon>
        <taxon>Agaricomycetes</taxon>
        <taxon>Agaricomycetidae</taxon>
        <taxon>Boletales</taxon>
        <taxon>Boletales incertae sedis</taxon>
        <taxon>Leucogyrophana</taxon>
    </lineage>
</organism>
<proteinExistence type="predicted"/>